<evidence type="ECO:0000313" key="12">
    <source>
        <dbReference type="EMBL" id="MBP2290885.1"/>
    </source>
</evidence>
<dbReference type="InterPro" id="IPR036621">
    <property type="entry name" value="Anticodon-bd_dom_sf"/>
</dbReference>
<evidence type="ECO:0000256" key="10">
    <source>
        <dbReference type="HAMAP-Rule" id="MF_00127"/>
    </source>
</evidence>
<evidence type="ECO:0000256" key="7">
    <source>
        <dbReference type="ARBA" id="ARBA00022917"/>
    </source>
</evidence>
<evidence type="ECO:0000256" key="5">
    <source>
        <dbReference type="ARBA" id="ARBA00022741"/>
    </source>
</evidence>
<sequence>MRRVVDVIRRTYESFGFLPLETPAVERVEHLLAKGIAEKEVYALRRLSAGDGDDGAKDLALRFDLTVPLARYVAQHHRELHFPFRRYQIQPVWRGERPQAGRYRQFIQCDIDVIGDGALSLEFDAEMPAVVFQAFRRIGIGDFSIRINNRKILGGLFKSVGLEADRDIRAAMSIVDDLEKIGIAAGVQKLGELGLSTARAEGLIAFFDQKGDNESLLKALGERPPNALFEEGVAELEAVVNASVMNVPERTGAEALIVYQSERDVFRRSLKIDLGIARGLDYYTGTVYETRLDSNASIGSVCSGGRYEDLTSAFIDARMPGVGISIGLSRLISELLREDVLKAERRTIAAVLVTIQDQTTRDLCKEVANGLRSAGIPTELYLETKKLATQLRYADRRGFPIVVIASADELRSGFVVVRNMVYGQEQKVAIPQLASAVRALTPPGMEWNQN</sequence>
<keyword evidence="4 10" id="KW-0436">Ligase</keyword>
<dbReference type="Gene3D" id="3.30.930.10">
    <property type="entry name" value="Bira Bifunctional Protein, Domain 2"/>
    <property type="match status" value="1"/>
</dbReference>
<comment type="caution">
    <text evidence="12">The sequence shown here is derived from an EMBL/GenBank/DDBJ whole genome shotgun (WGS) entry which is preliminary data.</text>
</comment>
<comment type="subcellular location">
    <subcellularLocation>
        <location evidence="10">Cytoplasm</location>
    </subcellularLocation>
</comment>
<comment type="catalytic activity">
    <reaction evidence="9 10">
        <text>tRNA(His) + L-histidine + ATP = L-histidyl-tRNA(His) + AMP + diphosphate + H(+)</text>
        <dbReference type="Rhea" id="RHEA:17313"/>
        <dbReference type="Rhea" id="RHEA-COMP:9665"/>
        <dbReference type="Rhea" id="RHEA-COMP:9689"/>
        <dbReference type="ChEBI" id="CHEBI:15378"/>
        <dbReference type="ChEBI" id="CHEBI:30616"/>
        <dbReference type="ChEBI" id="CHEBI:33019"/>
        <dbReference type="ChEBI" id="CHEBI:57595"/>
        <dbReference type="ChEBI" id="CHEBI:78442"/>
        <dbReference type="ChEBI" id="CHEBI:78527"/>
        <dbReference type="ChEBI" id="CHEBI:456215"/>
        <dbReference type="EC" id="6.1.1.21"/>
    </reaction>
</comment>
<dbReference type="GO" id="GO:0004821">
    <property type="term" value="F:histidine-tRNA ligase activity"/>
    <property type="evidence" value="ECO:0007669"/>
    <property type="project" value="UniProtKB-EC"/>
</dbReference>
<dbReference type="Pfam" id="PF13393">
    <property type="entry name" value="tRNA-synt_His"/>
    <property type="match status" value="1"/>
</dbReference>
<dbReference type="InterPro" id="IPR006195">
    <property type="entry name" value="aa-tRNA-synth_II"/>
</dbReference>
<dbReference type="InterPro" id="IPR004516">
    <property type="entry name" value="HisRS/HisZ"/>
</dbReference>
<dbReference type="PANTHER" id="PTHR11476:SF7">
    <property type="entry name" value="HISTIDINE--TRNA LIGASE"/>
    <property type="match status" value="1"/>
</dbReference>
<proteinExistence type="inferred from homology"/>
<comment type="similarity">
    <text evidence="1 10">Belongs to the class-II aminoacyl-tRNA synthetase family.</text>
</comment>
<dbReference type="Gene3D" id="3.40.50.800">
    <property type="entry name" value="Anticodon-binding domain"/>
    <property type="match status" value="1"/>
</dbReference>
<dbReference type="Pfam" id="PF03129">
    <property type="entry name" value="HGTP_anticodon"/>
    <property type="match status" value="1"/>
</dbReference>
<evidence type="ECO:0000256" key="2">
    <source>
        <dbReference type="ARBA" id="ARBA00011738"/>
    </source>
</evidence>
<accession>A0ABS4SEQ8</accession>
<dbReference type="InterPro" id="IPR004154">
    <property type="entry name" value="Anticodon-bd"/>
</dbReference>
<dbReference type="InterPro" id="IPR041715">
    <property type="entry name" value="HisRS-like_core"/>
</dbReference>
<keyword evidence="7 10" id="KW-0648">Protein biosynthesis</keyword>
<dbReference type="InterPro" id="IPR045864">
    <property type="entry name" value="aa-tRNA-synth_II/BPL/LPL"/>
</dbReference>
<evidence type="ECO:0000256" key="1">
    <source>
        <dbReference type="ARBA" id="ARBA00008226"/>
    </source>
</evidence>
<dbReference type="InterPro" id="IPR015807">
    <property type="entry name" value="His-tRNA-ligase"/>
</dbReference>
<evidence type="ECO:0000259" key="11">
    <source>
        <dbReference type="PROSITE" id="PS50862"/>
    </source>
</evidence>
<dbReference type="EMBL" id="JAGINP010000002">
    <property type="protein sequence ID" value="MBP2290885.1"/>
    <property type="molecule type" value="Genomic_DNA"/>
</dbReference>
<keyword evidence="8 10" id="KW-0030">Aminoacyl-tRNA synthetase</keyword>
<reference evidence="12 13" key="1">
    <citation type="submission" date="2021-03" db="EMBL/GenBank/DDBJ databases">
        <title>Genomic Encyclopedia of Type Strains, Phase III (KMG-III): the genomes of soil and plant-associated and newly described type strains.</title>
        <authorList>
            <person name="Whitman W."/>
        </authorList>
    </citation>
    <scope>NUCLEOTIDE SEQUENCE [LARGE SCALE GENOMIC DNA]</scope>
    <source>
        <strain evidence="12 13">IMMIB AFH-6</strain>
    </source>
</reference>
<evidence type="ECO:0000256" key="8">
    <source>
        <dbReference type="ARBA" id="ARBA00023146"/>
    </source>
</evidence>
<dbReference type="EC" id="6.1.1.21" evidence="10"/>
<gene>
    <name evidence="10" type="primary">hisS</name>
    <name evidence="12" type="ORF">J2851_000627</name>
</gene>
<dbReference type="PROSITE" id="PS50862">
    <property type="entry name" value="AA_TRNA_LIGASE_II"/>
    <property type="match status" value="1"/>
</dbReference>
<dbReference type="PANTHER" id="PTHR11476">
    <property type="entry name" value="HISTIDYL-TRNA SYNTHETASE"/>
    <property type="match status" value="1"/>
</dbReference>
<comment type="subunit">
    <text evidence="2 10">Homodimer.</text>
</comment>
<keyword evidence="3 10" id="KW-0963">Cytoplasm</keyword>
<keyword evidence="5 10" id="KW-0547">Nucleotide-binding</keyword>
<name>A0ABS4SEQ8_9PROT</name>
<organism evidence="12 13">
    <name type="scientific">Azospirillum rugosum</name>
    <dbReference type="NCBI Taxonomy" id="416170"/>
    <lineage>
        <taxon>Bacteria</taxon>
        <taxon>Pseudomonadati</taxon>
        <taxon>Pseudomonadota</taxon>
        <taxon>Alphaproteobacteria</taxon>
        <taxon>Rhodospirillales</taxon>
        <taxon>Azospirillaceae</taxon>
        <taxon>Azospirillum</taxon>
    </lineage>
</organism>
<evidence type="ECO:0000256" key="3">
    <source>
        <dbReference type="ARBA" id="ARBA00022490"/>
    </source>
</evidence>
<dbReference type="PIRSF" id="PIRSF001549">
    <property type="entry name" value="His-tRNA_synth"/>
    <property type="match status" value="1"/>
</dbReference>
<dbReference type="CDD" id="cd00773">
    <property type="entry name" value="HisRS-like_core"/>
    <property type="match status" value="1"/>
</dbReference>
<evidence type="ECO:0000313" key="13">
    <source>
        <dbReference type="Proteomes" id="UP000781958"/>
    </source>
</evidence>
<dbReference type="HAMAP" id="MF_00127">
    <property type="entry name" value="His_tRNA_synth"/>
    <property type="match status" value="1"/>
</dbReference>
<evidence type="ECO:0000256" key="9">
    <source>
        <dbReference type="ARBA" id="ARBA00047639"/>
    </source>
</evidence>
<dbReference type="Proteomes" id="UP000781958">
    <property type="component" value="Unassembled WGS sequence"/>
</dbReference>
<dbReference type="NCBIfam" id="TIGR00442">
    <property type="entry name" value="hisS"/>
    <property type="match status" value="1"/>
</dbReference>
<dbReference type="SUPFAM" id="SSF55681">
    <property type="entry name" value="Class II aaRS and biotin synthetases"/>
    <property type="match status" value="1"/>
</dbReference>
<evidence type="ECO:0000256" key="6">
    <source>
        <dbReference type="ARBA" id="ARBA00022840"/>
    </source>
</evidence>
<keyword evidence="13" id="KW-1185">Reference proteome</keyword>
<protein>
    <recommendedName>
        <fullName evidence="10">Histidine--tRNA ligase</fullName>
        <ecNumber evidence="10">6.1.1.21</ecNumber>
    </recommendedName>
    <alternativeName>
        <fullName evidence="10">Histidyl-tRNA synthetase</fullName>
        <shortName evidence="10">HisRS</shortName>
    </alternativeName>
</protein>
<keyword evidence="6 10" id="KW-0067">ATP-binding</keyword>
<evidence type="ECO:0000256" key="4">
    <source>
        <dbReference type="ARBA" id="ARBA00022598"/>
    </source>
</evidence>
<feature type="domain" description="Aminoacyl-transfer RNA synthetases class-II family profile" evidence="11">
    <location>
        <begin position="1"/>
        <end position="377"/>
    </location>
</feature>
<dbReference type="SUPFAM" id="SSF52954">
    <property type="entry name" value="Class II aaRS ABD-related"/>
    <property type="match status" value="1"/>
</dbReference>